<dbReference type="Pfam" id="PF14684">
    <property type="entry name" value="Tricorn_C1"/>
    <property type="match status" value="1"/>
</dbReference>
<evidence type="ECO:0000256" key="10">
    <source>
        <dbReference type="SAM" id="SignalP"/>
    </source>
</evidence>
<dbReference type="Gene3D" id="2.120.10.60">
    <property type="entry name" value="Tricorn protease N-terminal domain"/>
    <property type="match status" value="1"/>
</dbReference>
<dbReference type="SUPFAM" id="SSF69304">
    <property type="entry name" value="Tricorn protease N-terminal domain"/>
    <property type="match status" value="1"/>
</dbReference>
<feature type="compositionally biased region" description="Pro residues" evidence="9">
    <location>
        <begin position="1126"/>
        <end position="1140"/>
    </location>
</feature>
<keyword evidence="3 7" id="KW-0963">Cytoplasm</keyword>
<keyword evidence="6 7" id="KW-0720">Serine protease</keyword>
<evidence type="ECO:0000256" key="2">
    <source>
        <dbReference type="ARBA" id="ARBA00008524"/>
    </source>
</evidence>
<dbReference type="InterPro" id="IPR028204">
    <property type="entry name" value="Tricorn_C1"/>
</dbReference>
<dbReference type="Pfam" id="PF26549">
    <property type="entry name" value="Tricorn_N"/>
    <property type="match status" value="1"/>
</dbReference>
<keyword evidence="5 7" id="KW-0378">Hydrolase</keyword>
<dbReference type="eggNOG" id="COG4946">
    <property type="taxonomic scope" value="Bacteria"/>
</dbReference>
<sequence precursor="true">MKLPLYLGFAALAVAAVHADEELAPAQIDARMLQMPAVSKSEIAFVYGGNIWIAPKAGGTALRLSTPRGVQQFPRFSPDGAKLAFTGNYDGNVDIYVMPVGGGEPQRITHHGGSERLLGWYPDGQSLLYESHMMAFTDRVGQLFKVPAQGGLPEKLPVAYGEFGAISPDGHTLAFTPISTDFATWKRYRGGMAPDIWLFDLEKKTAENVTHNEANDSQPMWHGETLYFISDRDEHERDNIWAYNTRTKETREVTHFTESDVHFPSVGPDDLVFENDGRLYVLDLGTEQMHEVKIKVATDRATLRPRVQNVAGYVRNAAISPTGKRALFEARGDIFSVPAEHGIVRDITSTSGVAERNPAWSPDGRWIAYFSDKTGEYELTIRPSDKAGGEETLTHLGRGFRYQPQWSPDAKKIVFVDQAMRIHLYDMETKQVTEVGRQLWAYEGDLARFRVSWSSDSRWFTYAADRENRQSAIVVYDTHEKRELAATSGFYDDDMPVFDPDGRYLYYRSKRVFEPIYSESDNTWIYTNGESLVALPLRKDVPSPLGPRDDEEPVRREPPVPEKTEEKKPEPAKDKKDEAQPKQSEPKKDKPEKPASDTAIEEQKPSTENAPAGDGRQGMRLARQFPLKPKPLVIDFDNIEARGVVLPAGGGHFDNLMAVPGKVIFRWPPRVGSRKGNAPLSFWDLEKRDEKMILDDCGGADLSADGKKLLVKKGDQWGIINVLEGQRIDKPLAVGSIEEQIDPPAEWRQIFNDAWRIERDFFYDPHMHGVDWQKMRTRYGRILEGAVTRSDVNHLLGELLGELNCSHTYRGGGDFDDGPTRSVGYLGCDYALEQGAYRIAHIIIAAPWDNVRSPLMQPGVNVHEGDWLLAVDGRPLDTKQDPWAAFQGLGDKAVMLTVNDKPNMEGSRNVLVQTLGSETALRHKAWVEANRRRVDAASGGTIGYIYVKNTGADGQSELYQQFRAQVAKKGLIVDERWNSGGQIPDRFIELLGRRVTNYWGVRDGRDWQTPYIAQVGPKVMLTNGWSGSGGDCFPWLFRENKLGPIIGTRTWGGLIGMTGAPSLIDGGHVTVPTFSIYDTSGKWIIEGHGVDPDIPVLDDPAELAQGHDPQLERAIEEVQKEMAATPPSPPKPPYPNRAGK</sequence>
<evidence type="ECO:0000256" key="8">
    <source>
        <dbReference type="PIRSR" id="PIRSR036421-1"/>
    </source>
</evidence>
<dbReference type="GO" id="GO:0005737">
    <property type="term" value="C:cytoplasm"/>
    <property type="evidence" value="ECO:0007669"/>
    <property type="project" value="UniProtKB-SubCell"/>
</dbReference>
<feature type="active site" description="Charge relay system" evidence="8">
    <location>
        <position position="807"/>
    </location>
</feature>
<dbReference type="InterPro" id="IPR029045">
    <property type="entry name" value="ClpP/crotonase-like_dom_sf"/>
</dbReference>
<comment type="similarity">
    <text evidence="2 7">Belongs to the peptidase S41B family.</text>
</comment>
<evidence type="ECO:0000256" key="6">
    <source>
        <dbReference type="ARBA" id="ARBA00022825"/>
    </source>
</evidence>
<dbReference type="Gene3D" id="3.90.226.10">
    <property type="entry name" value="2-enoyl-CoA Hydratase, Chain A, domain 1"/>
    <property type="match status" value="1"/>
</dbReference>
<dbReference type="AlphaFoldDB" id="B4D285"/>
<dbReference type="GO" id="GO:0008236">
    <property type="term" value="F:serine-type peptidase activity"/>
    <property type="evidence" value="ECO:0007669"/>
    <property type="project" value="UniProtKB-UniRule"/>
</dbReference>
<comment type="function">
    <text evidence="7">Degrades oligopeptides.</text>
</comment>
<feature type="signal peptide" evidence="10">
    <location>
        <begin position="1"/>
        <end position="19"/>
    </location>
</feature>
<evidence type="ECO:0000256" key="4">
    <source>
        <dbReference type="ARBA" id="ARBA00022670"/>
    </source>
</evidence>
<dbReference type="Gene3D" id="2.30.42.10">
    <property type="match status" value="1"/>
</dbReference>
<dbReference type="SUPFAM" id="SSF50156">
    <property type="entry name" value="PDZ domain-like"/>
    <property type="match status" value="1"/>
</dbReference>
<evidence type="ECO:0000256" key="7">
    <source>
        <dbReference type="PIRNR" id="PIRNR036421"/>
    </source>
</evidence>
<dbReference type="SMART" id="SM00245">
    <property type="entry name" value="TSPc"/>
    <property type="match status" value="1"/>
</dbReference>
<dbReference type="PANTHER" id="PTHR43253">
    <property type="entry name" value="TRICORN PROTEASE HOMOLOG 2-RELATED"/>
    <property type="match status" value="1"/>
</dbReference>
<evidence type="ECO:0000256" key="9">
    <source>
        <dbReference type="SAM" id="MobiDB-lite"/>
    </source>
</evidence>
<dbReference type="InterPro" id="IPR012393">
    <property type="entry name" value="Tricorn_protease"/>
</dbReference>
<evidence type="ECO:0000256" key="3">
    <source>
        <dbReference type="ARBA" id="ARBA00022490"/>
    </source>
</evidence>
<dbReference type="Pfam" id="PF26550">
    <property type="entry name" value="Tricorn_2nd"/>
    <property type="match status" value="1"/>
</dbReference>
<feature type="chain" id="PRO_5002800426" description="Tricorn protease homolog" evidence="10">
    <location>
        <begin position="20"/>
        <end position="1140"/>
    </location>
</feature>
<comment type="subcellular location">
    <subcellularLocation>
        <location evidence="1 7">Cytoplasm</location>
    </subcellularLocation>
</comment>
<dbReference type="PANTHER" id="PTHR43253:SF1">
    <property type="entry name" value="TRICORN PROTEASE HOMOLOG 2-RELATED"/>
    <property type="match status" value="1"/>
</dbReference>
<dbReference type="EC" id="3.4.21.-" evidence="7"/>
<dbReference type="Proteomes" id="UP000005824">
    <property type="component" value="Unassembled WGS sequence"/>
</dbReference>
<name>B4D285_9BACT</name>
<dbReference type="PIRSF" id="PIRSF036421">
    <property type="entry name" value="Tricorn_protease"/>
    <property type="match status" value="1"/>
</dbReference>
<feature type="region of interest" description="Disordered" evidence="9">
    <location>
        <begin position="538"/>
        <end position="617"/>
    </location>
</feature>
<feature type="domain" description="Tail specific protease" evidence="11">
    <location>
        <begin position="907"/>
        <end position="1097"/>
    </location>
</feature>
<dbReference type="Gene3D" id="3.30.750.44">
    <property type="match status" value="1"/>
</dbReference>
<dbReference type="Pfam" id="PF03572">
    <property type="entry name" value="Peptidase_S41"/>
    <property type="match status" value="1"/>
</dbReference>
<evidence type="ECO:0000313" key="12">
    <source>
        <dbReference type="EMBL" id="EDY19325.1"/>
    </source>
</evidence>
<evidence type="ECO:0000259" key="11">
    <source>
        <dbReference type="SMART" id="SM00245"/>
    </source>
</evidence>
<protein>
    <recommendedName>
        <fullName evidence="7">Tricorn protease homolog</fullName>
        <ecNumber evidence="7">3.4.21.-</ecNumber>
    </recommendedName>
</protein>
<keyword evidence="4 7" id="KW-0645">Protease</keyword>
<dbReference type="Gene3D" id="2.130.10.10">
    <property type="entry name" value="YVTN repeat-like/Quinoprotein amine dehydrogenase"/>
    <property type="match status" value="1"/>
</dbReference>
<feature type="active site" description="Charge relay system" evidence="8">
    <location>
        <position position="1086"/>
    </location>
</feature>
<accession>B4D285</accession>
<gene>
    <name evidence="12" type="ORF">CfE428DRAFT_3010</name>
</gene>
<evidence type="ECO:0000256" key="1">
    <source>
        <dbReference type="ARBA" id="ARBA00004496"/>
    </source>
</evidence>
<dbReference type="InterPro" id="IPR036034">
    <property type="entry name" value="PDZ_sf"/>
</dbReference>
<feature type="active site" description="Nucleophile" evidence="8">
    <location>
        <position position="1028"/>
    </location>
</feature>
<dbReference type="eggNOG" id="COG0793">
    <property type="taxonomic scope" value="Bacteria"/>
</dbReference>
<dbReference type="GO" id="GO:0006508">
    <property type="term" value="P:proteolysis"/>
    <property type="evidence" value="ECO:0007669"/>
    <property type="project" value="UniProtKB-UniRule"/>
</dbReference>
<keyword evidence="13" id="KW-1185">Reference proteome</keyword>
<dbReference type="InterPro" id="IPR015943">
    <property type="entry name" value="WD40/YVTN_repeat-like_dom_sf"/>
</dbReference>
<dbReference type="Pfam" id="PF14685">
    <property type="entry name" value="PDZ_Tricorn"/>
    <property type="match status" value="1"/>
</dbReference>
<proteinExistence type="inferred from homology"/>
<dbReference type="RefSeq" id="WP_006980335.1">
    <property type="nucleotide sequence ID" value="NZ_ABVL01000008.1"/>
</dbReference>
<dbReference type="STRING" id="497964.CfE428DRAFT_3010"/>
<dbReference type="CDD" id="cd07562">
    <property type="entry name" value="Peptidase_S41_TRI"/>
    <property type="match status" value="1"/>
</dbReference>
<dbReference type="InParanoid" id="B4D285"/>
<feature type="region of interest" description="Disordered" evidence="9">
    <location>
        <begin position="1117"/>
        <end position="1140"/>
    </location>
</feature>
<keyword evidence="10" id="KW-0732">Signal</keyword>
<dbReference type="InterPro" id="IPR029414">
    <property type="entry name" value="Tricorn_PDZ"/>
</dbReference>
<dbReference type="SUPFAM" id="SSF52096">
    <property type="entry name" value="ClpP/crotonase"/>
    <property type="match status" value="1"/>
</dbReference>
<evidence type="ECO:0000313" key="13">
    <source>
        <dbReference type="Proteomes" id="UP000005824"/>
    </source>
</evidence>
<dbReference type="EMBL" id="ABVL01000008">
    <property type="protein sequence ID" value="EDY19325.1"/>
    <property type="molecule type" value="Genomic_DNA"/>
</dbReference>
<dbReference type="SUPFAM" id="SSF82171">
    <property type="entry name" value="DPP6 N-terminal domain-like"/>
    <property type="match status" value="1"/>
</dbReference>
<comment type="caution">
    <text evidence="12">The sequence shown here is derived from an EMBL/GenBank/DDBJ whole genome shotgun (WGS) entry which is preliminary data.</text>
</comment>
<organism evidence="12 13">
    <name type="scientific">Chthoniobacter flavus Ellin428</name>
    <dbReference type="NCBI Taxonomy" id="497964"/>
    <lineage>
        <taxon>Bacteria</taxon>
        <taxon>Pseudomonadati</taxon>
        <taxon>Verrucomicrobiota</taxon>
        <taxon>Spartobacteria</taxon>
        <taxon>Chthoniobacterales</taxon>
        <taxon>Chthoniobacteraceae</taxon>
        <taxon>Chthoniobacter</taxon>
    </lineage>
</organism>
<dbReference type="InterPro" id="IPR005151">
    <property type="entry name" value="Tail-specific_protease"/>
</dbReference>
<feature type="compositionally biased region" description="Basic and acidic residues" evidence="9">
    <location>
        <begin position="553"/>
        <end position="605"/>
    </location>
</feature>
<reference evidence="12 13" key="1">
    <citation type="journal article" date="2011" name="J. Bacteriol.">
        <title>Genome sequence of Chthoniobacter flavus Ellin428, an aerobic heterotrophic soil bacterium.</title>
        <authorList>
            <person name="Kant R."/>
            <person name="van Passel M.W."/>
            <person name="Palva A."/>
            <person name="Lucas S."/>
            <person name="Lapidus A."/>
            <person name="Glavina Del Rio T."/>
            <person name="Dalin E."/>
            <person name="Tice H."/>
            <person name="Bruce D."/>
            <person name="Goodwin L."/>
            <person name="Pitluck S."/>
            <person name="Larimer F.W."/>
            <person name="Land M.L."/>
            <person name="Hauser L."/>
            <person name="Sangwan P."/>
            <person name="de Vos W.M."/>
            <person name="Janssen P.H."/>
            <person name="Smidt H."/>
        </authorList>
    </citation>
    <scope>NUCLEOTIDE SEQUENCE [LARGE SCALE GENOMIC DNA]</scope>
    <source>
        <strain evidence="12 13">Ellin428</strain>
    </source>
</reference>
<evidence type="ECO:0000256" key="5">
    <source>
        <dbReference type="ARBA" id="ARBA00022801"/>
    </source>
</evidence>